<sequence>MAIKNIVMSSGLAPEFWIPGFVEIEEMRQTDNRGWYDFSILYDDTKLHGIHRVEFEISLPDPSDTSTGLTPLGKVHDFTGTSFYVYYRTEPIPPQWTGTHTRVVTAKLGWTPIDIYIPGFVRVDKMRQIDEWGTVELYIRMDLSKKDQIHHLQVSAKSDEPDLTAGTVELGIVHEPGRYRYATYTSEILSAT</sequence>
<proteinExistence type="predicted"/>
<evidence type="ECO:0000313" key="1">
    <source>
        <dbReference type="EMBL" id="RDI65783.1"/>
    </source>
</evidence>
<dbReference type="EMBL" id="QQBC01000005">
    <property type="protein sequence ID" value="RDI65783.1"/>
    <property type="molecule type" value="Genomic_DNA"/>
</dbReference>
<organism evidence="1 2">
    <name type="scientific">Nocardia pseudobrasiliensis</name>
    <dbReference type="NCBI Taxonomy" id="45979"/>
    <lineage>
        <taxon>Bacteria</taxon>
        <taxon>Bacillati</taxon>
        <taxon>Actinomycetota</taxon>
        <taxon>Actinomycetes</taxon>
        <taxon>Mycobacteriales</taxon>
        <taxon>Nocardiaceae</taxon>
        <taxon>Nocardia</taxon>
    </lineage>
</organism>
<dbReference type="STRING" id="1210086.GCA_001613105_04147"/>
<dbReference type="Proteomes" id="UP000254869">
    <property type="component" value="Unassembled WGS sequence"/>
</dbReference>
<protein>
    <submittedName>
        <fullName evidence="1">Uncharacterized protein</fullName>
    </submittedName>
</protein>
<comment type="caution">
    <text evidence="1">The sequence shown here is derived from an EMBL/GenBank/DDBJ whole genome shotgun (WGS) entry which is preliminary data.</text>
</comment>
<name>A0A370I4Y3_9NOCA</name>
<dbReference type="AlphaFoldDB" id="A0A370I4Y3"/>
<keyword evidence="2" id="KW-1185">Reference proteome</keyword>
<reference evidence="1 2" key="1">
    <citation type="submission" date="2018-07" db="EMBL/GenBank/DDBJ databases">
        <title>Genomic Encyclopedia of Type Strains, Phase IV (KMG-IV): sequencing the most valuable type-strain genomes for metagenomic binning, comparative biology and taxonomic classification.</title>
        <authorList>
            <person name="Goeker M."/>
        </authorList>
    </citation>
    <scope>NUCLEOTIDE SEQUENCE [LARGE SCALE GENOMIC DNA]</scope>
    <source>
        <strain evidence="1 2">DSM 44290</strain>
    </source>
</reference>
<evidence type="ECO:0000313" key="2">
    <source>
        <dbReference type="Proteomes" id="UP000254869"/>
    </source>
</evidence>
<accession>A0A370I4Y3</accession>
<dbReference type="RefSeq" id="WP_068000036.1">
    <property type="nucleotide sequence ID" value="NZ_QQBC01000005.1"/>
</dbReference>
<gene>
    <name evidence="1" type="ORF">DFR76_10598</name>
</gene>